<feature type="compositionally biased region" description="Low complexity" evidence="7">
    <location>
        <begin position="242"/>
        <end position="252"/>
    </location>
</feature>
<comment type="similarity">
    <text evidence="2">Belongs to the SLC43A transporter (TC 2.A.1.44) family.</text>
</comment>
<sequence>MRSLTKLYLVSILAFFMMVICGGVVVGFAPLKKMLLKENVFPDLCENNARVCKDKILTINRFYQISQPVMFAFGFFAGWILNKIGKKPLYTLCFILTIASFILFGYGSRPSVSLGLSKFLLTSSFSVFALTGWYFFVVTFDYANLLEQMKSDKHVLFRSIVVASWDLSSVVFTLFFFIIDHFKSITIWKLFFGYAIFLIIPFSVLIIFCDFKVPNEPETEKLLNIERQSVSKSLSESEEKQQQQQQQQQQKSTWSGVEESEATNNSQDDDNFENSVKSDFDEKQGLLKKKKEQEENNHSNGLLVCLKLIFTDYRVFVLFLGVIFFCLEQNFFISTLNEQAVWIVGSNKAQTEKLIIYFSFVLPCAGFPVSLILSYILRPEMSNGKQKGKSYRAYIIITLLNILFTIFSVIKNYYLQYPAYLFFVVWRVAYWIAIPNNLQELYPVNWITIYAMVSSLSGLSGSLLPSINSLVYSVWKGNFFYINLIWGCLSSLFTFLMIFIANSPRRIKNR</sequence>
<keyword evidence="3" id="KW-0813">Transport</keyword>
<feature type="transmembrane region" description="Helical" evidence="8">
    <location>
        <begin position="191"/>
        <end position="211"/>
    </location>
</feature>
<dbReference type="Gene3D" id="1.20.1250.20">
    <property type="entry name" value="MFS general substrate transporter like domains"/>
    <property type="match status" value="1"/>
</dbReference>
<keyword evidence="4 8" id="KW-0812">Transmembrane</keyword>
<protein>
    <submittedName>
        <fullName evidence="9">Protein fmp42</fullName>
    </submittedName>
</protein>
<evidence type="ECO:0000256" key="2">
    <source>
        <dbReference type="ARBA" id="ARBA00006595"/>
    </source>
</evidence>
<keyword evidence="6 8" id="KW-0472">Membrane</keyword>
<evidence type="ECO:0000256" key="4">
    <source>
        <dbReference type="ARBA" id="ARBA00022692"/>
    </source>
</evidence>
<reference evidence="9" key="1">
    <citation type="submission" date="2022-08" db="EMBL/GenBank/DDBJ databases">
        <title>Novel sulphate-reducing endosymbionts in the free-living metamonad Anaeramoeba.</title>
        <authorList>
            <person name="Jerlstrom-Hultqvist J."/>
            <person name="Cepicka I."/>
            <person name="Gallot-Lavallee L."/>
            <person name="Salas-Leiva D."/>
            <person name="Curtis B.A."/>
            <person name="Zahonova K."/>
            <person name="Pipaliya S."/>
            <person name="Dacks J."/>
            <person name="Roger A.J."/>
        </authorList>
    </citation>
    <scope>NUCLEOTIDE SEQUENCE</scope>
    <source>
        <strain evidence="9">Busselton2</strain>
    </source>
</reference>
<organism evidence="9 10">
    <name type="scientific">Anaeramoeba flamelloides</name>
    <dbReference type="NCBI Taxonomy" id="1746091"/>
    <lineage>
        <taxon>Eukaryota</taxon>
        <taxon>Metamonada</taxon>
        <taxon>Anaeramoebidae</taxon>
        <taxon>Anaeramoeba</taxon>
    </lineage>
</organism>
<comment type="subcellular location">
    <subcellularLocation>
        <location evidence="1">Membrane</location>
        <topology evidence="1">Multi-pass membrane protein</topology>
    </subcellularLocation>
</comment>
<gene>
    <name evidence="9" type="ORF">M0812_05872</name>
</gene>
<dbReference type="AlphaFoldDB" id="A0AAV8A7C7"/>
<keyword evidence="5 8" id="KW-1133">Transmembrane helix</keyword>
<evidence type="ECO:0000256" key="6">
    <source>
        <dbReference type="ARBA" id="ARBA00023136"/>
    </source>
</evidence>
<feature type="region of interest" description="Disordered" evidence="7">
    <location>
        <begin position="236"/>
        <end position="276"/>
    </location>
</feature>
<comment type="caution">
    <text evidence="9">The sequence shown here is derived from an EMBL/GenBank/DDBJ whole genome shotgun (WGS) entry which is preliminary data.</text>
</comment>
<evidence type="ECO:0000256" key="7">
    <source>
        <dbReference type="SAM" id="MobiDB-lite"/>
    </source>
</evidence>
<evidence type="ECO:0000256" key="3">
    <source>
        <dbReference type="ARBA" id="ARBA00022448"/>
    </source>
</evidence>
<evidence type="ECO:0000313" key="9">
    <source>
        <dbReference type="EMBL" id="KAJ3449713.1"/>
    </source>
</evidence>
<dbReference type="GO" id="GO:0016020">
    <property type="term" value="C:membrane"/>
    <property type="evidence" value="ECO:0007669"/>
    <property type="project" value="UniProtKB-SubCell"/>
</dbReference>
<feature type="transmembrane region" description="Helical" evidence="8">
    <location>
        <begin position="315"/>
        <end position="334"/>
    </location>
</feature>
<feature type="transmembrane region" description="Helical" evidence="8">
    <location>
        <begin position="119"/>
        <end position="143"/>
    </location>
</feature>
<feature type="transmembrane region" description="Helical" evidence="8">
    <location>
        <begin position="155"/>
        <end position="179"/>
    </location>
</feature>
<dbReference type="PANTHER" id="PTHR20772:SF2">
    <property type="entry name" value="PROTEIN FMP42"/>
    <property type="match status" value="1"/>
</dbReference>
<feature type="transmembrane region" description="Helical" evidence="8">
    <location>
        <begin position="393"/>
        <end position="411"/>
    </location>
</feature>
<evidence type="ECO:0000313" key="10">
    <source>
        <dbReference type="Proteomes" id="UP001146793"/>
    </source>
</evidence>
<feature type="transmembrane region" description="Helical" evidence="8">
    <location>
        <begin position="417"/>
        <end position="434"/>
    </location>
</feature>
<evidence type="ECO:0000256" key="5">
    <source>
        <dbReference type="ARBA" id="ARBA00022989"/>
    </source>
</evidence>
<dbReference type="InterPro" id="IPR052599">
    <property type="entry name" value="SLC43A_AATransporter"/>
</dbReference>
<accession>A0AAV8A7C7</accession>
<dbReference type="InterPro" id="IPR036259">
    <property type="entry name" value="MFS_trans_sf"/>
</dbReference>
<feature type="transmembrane region" description="Helical" evidence="8">
    <location>
        <begin position="89"/>
        <end position="107"/>
    </location>
</feature>
<evidence type="ECO:0000256" key="8">
    <source>
        <dbReference type="SAM" id="Phobius"/>
    </source>
</evidence>
<dbReference type="EMBL" id="JANTQA010000012">
    <property type="protein sequence ID" value="KAJ3449713.1"/>
    <property type="molecule type" value="Genomic_DNA"/>
</dbReference>
<dbReference type="SUPFAM" id="SSF103473">
    <property type="entry name" value="MFS general substrate transporter"/>
    <property type="match status" value="1"/>
</dbReference>
<feature type="transmembrane region" description="Helical" evidence="8">
    <location>
        <begin position="354"/>
        <end position="377"/>
    </location>
</feature>
<feature type="transmembrane region" description="Helical" evidence="8">
    <location>
        <begin position="479"/>
        <end position="501"/>
    </location>
</feature>
<proteinExistence type="inferred from homology"/>
<name>A0AAV8A7C7_9EUKA</name>
<feature type="transmembrane region" description="Helical" evidence="8">
    <location>
        <begin position="7"/>
        <end position="29"/>
    </location>
</feature>
<dbReference type="Proteomes" id="UP001146793">
    <property type="component" value="Unassembled WGS sequence"/>
</dbReference>
<dbReference type="PANTHER" id="PTHR20772">
    <property type="entry name" value="PROTEIN FMP42"/>
    <property type="match status" value="1"/>
</dbReference>
<feature type="transmembrane region" description="Helical" evidence="8">
    <location>
        <begin position="65"/>
        <end position="82"/>
    </location>
</feature>
<evidence type="ECO:0000256" key="1">
    <source>
        <dbReference type="ARBA" id="ARBA00004141"/>
    </source>
</evidence>
<feature type="transmembrane region" description="Helical" evidence="8">
    <location>
        <begin position="446"/>
        <end position="467"/>
    </location>
</feature>